<dbReference type="EMBL" id="JACCKI010000002">
    <property type="protein sequence ID" value="NZA04156.1"/>
    <property type="molecule type" value="Genomic_DNA"/>
</dbReference>
<protein>
    <submittedName>
        <fullName evidence="3">Primosomal protein DnaI</fullName>
    </submittedName>
</protein>
<dbReference type="Pfam" id="PF07319">
    <property type="entry name" value="DnaI_N"/>
    <property type="match status" value="1"/>
</dbReference>
<dbReference type="Proteomes" id="UP000307517">
    <property type="component" value="Unassembled WGS sequence"/>
</dbReference>
<reference evidence="4 6" key="1">
    <citation type="submission" date="2017-12" db="EMBL/GenBank/DDBJ databases">
        <title>Phylogenetic diversity of female urinary microbiome.</title>
        <authorList>
            <person name="Thomas-White K."/>
            <person name="Wolfe A.J."/>
        </authorList>
    </citation>
    <scope>NUCLEOTIDE SEQUENCE [LARGE SCALE GENOMIC DNA]</scope>
    <source>
        <strain evidence="4 6">UMB0004</strain>
    </source>
</reference>
<dbReference type="Proteomes" id="UP000552935">
    <property type="component" value="Unassembled WGS sequence"/>
</dbReference>
<dbReference type="EMBL" id="SSHM01000001">
    <property type="protein sequence ID" value="THC79997.1"/>
    <property type="molecule type" value="Genomic_DNA"/>
</dbReference>
<evidence type="ECO:0000313" key="8">
    <source>
        <dbReference type="Proteomes" id="UP000552935"/>
    </source>
</evidence>
<dbReference type="Pfam" id="PF01695">
    <property type="entry name" value="IstB_IS21"/>
    <property type="match status" value="1"/>
</dbReference>
<reference evidence="3 8" key="3">
    <citation type="submission" date="2020-07" db="EMBL/GenBank/DDBJ databases">
        <title>Organ Donor 1.</title>
        <authorList>
            <person name="Marsh A.J."/>
            <person name="Azcarate-Peril M.A."/>
        </authorList>
    </citation>
    <scope>NUCLEOTIDE SEQUENCE [LARGE SCALE GENOMIC DNA]</scope>
    <source>
        <strain evidence="3 8">AMC0712</strain>
    </source>
</reference>
<dbReference type="NCBIfam" id="NF006505">
    <property type="entry name" value="PRK08939.1"/>
    <property type="match status" value="1"/>
</dbReference>
<dbReference type="EMBL" id="PKJX01000001">
    <property type="protein sequence ID" value="PLA58106.1"/>
    <property type="molecule type" value="Genomic_DNA"/>
</dbReference>
<organism evidence="3 8">
    <name type="scientific">Lacticaseibacillus rhamnosus</name>
    <name type="common">Lactobacillus rhamnosus</name>
    <dbReference type="NCBI Taxonomy" id="47715"/>
    <lineage>
        <taxon>Bacteria</taxon>
        <taxon>Bacillati</taxon>
        <taxon>Bacillota</taxon>
        <taxon>Bacilli</taxon>
        <taxon>Lactobacillales</taxon>
        <taxon>Lactobacillaceae</taxon>
        <taxon>Lacticaseibacillus</taxon>
    </lineage>
</organism>
<sequence>MEDMRKRLAMLMDSRQWRERYFKMVKEALQDPEVQTFLKQHEADLANDAIDRGTAKIYEFVSERNKIARGELPLAPGYQPKLVVANGLIDVAYEPTDAKVAADEEAKQASLVTSVNMPKDIRDASLDSYDPTDDRLDALLAANRFVLAVVADPKAFHQGLYLSGPFGVGKTYLLGAIANDLASKGGIATTLIHVPTFVVEMKNAIGNNSVLKKIDSVKRAPILMLDDIGAESISPWVRDDVLGIILQYRMQEKMPTLFSSNKSMAELTESLAGTDRGNSEMLKAKRIMERVRFLAKEITVDGENRRNPLAD</sequence>
<evidence type="ECO:0000313" key="5">
    <source>
        <dbReference type="EMBL" id="THC79997.1"/>
    </source>
</evidence>
<dbReference type="PANTHER" id="PTHR30050:SF8">
    <property type="entry name" value="PRIMOSOMAL PROTEIN DNAI"/>
    <property type="match status" value="1"/>
</dbReference>
<dbReference type="InterPro" id="IPR009928">
    <property type="entry name" value="DnaI_N"/>
</dbReference>
<comment type="caution">
    <text evidence="3">The sequence shown here is derived from an EMBL/GenBank/DDBJ whole genome shotgun (WGS) entry which is preliminary data.</text>
</comment>
<evidence type="ECO:0000259" key="2">
    <source>
        <dbReference type="Pfam" id="PF07319"/>
    </source>
</evidence>
<evidence type="ECO:0000313" key="7">
    <source>
        <dbReference type="Proteomes" id="UP000307517"/>
    </source>
</evidence>
<dbReference type="GeneID" id="69832177"/>
<dbReference type="GO" id="GO:0006260">
    <property type="term" value="P:DNA replication"/>
    <property type="evidence" value="ECO:0007669"/>
    <property type="project" value="TreeGrafter"/>
</dbReference>
<dbReference type="Proteomes" id="UP000234212">
    <property type="component" value="Unassembled WGS sequence"/>
</dbReference>
<proteinExistence type="predicted"/>
<accession>A0A180BEJ7</accession>
<name>A0A180BEJ7_LACRH</name>
<evidence type="ECO:0000259" key="1">
    <source>
        <dbReference type="Pfam" id="PF01695"/>
    </source>
</evidence>
<gene>
    <name evidence="3" type="primary">dnaI</name>
    <name evidence="4" type="ORF">CYJ91_00700</name>
    <name evidence="5" type="ORF">E6L36_06080</name>
    <name evidence="3" type="ORF">H0N82_03275</name>
</gene>
<dbReference type="Gene3D" id="3.40.50.300">
    <property type="entry name" value="P-loop containing nucleotide triphosphate hydrolases"/>
    <property type="match status" value="1"/>
</dbReference>
<dbReference type="RefSeq" id="WP_005689761.1">
    <property type="nucleotide sequence ID" value="NZ_CABFNI010000027.1"/>
</dbReference>
<evidence type="ECO:0000313" key="3">
    <source>
        <dbReference type="EMBL" id="NZA04156.1"/>
    </source>
</evidence>
<reference evidence="5 7" key="2">
    <citation type="submission" date="2019-04" db="EMBL/GenBank/DDBJ databases">
        <title>Genome Announcement to Ensure Probiotic Safety of Lactobacillus rhamnosus UBLR-58.</title>
        <authorList>
            <person name="Sulthana A."/>
            <person name="Lakshmi S.G."/>
            <person name="Madempudi R.S."/>
        </authorList>
    </citation>
    <scope>NUCLEOTIDE SEQUENCE [LARGE SCALE GENOMIC DNA]</scope>
    <source>
        <strain evidence="5 7">UBLR-58</strain>
    </source>
</reference>
<dbReference type="InterPro" id="IPR002611">
    <property type="entry name" value="IstB_ATP-bd"/>
</dbReference>
<evidence type="ECO:0000313" key="4">
    <source>
        <dbReference type="EMBL" id="PLA58106.1"/>
    </source>
</evidence>
<feature type="domain" description="Primosomal DnaI N-terminal" evidence="2">
    <location>
        <begin position="1"/>
        <end position="93"/>
    </location>
</feature>
<dbReference type="PANTHER" id="PTHR30050">
    <property type="entry name" value="CHROMOSOMAL REPLICATION INITIATOR PROTEIN DNAA"/>
    <property type="match status" value="1"/>
</dbReference>
<dbReference type="SUPFAM" id="SSF52540">
    <property type="entry name" value="P-loop containing nucleoside triphosphate hydrolases"/>
    <property type="match status" value="1"/>
</dbReference>
<dbReference type="InterPro" id="IPR027417">
    <property type="entry name" value="P-loop_NTPase"/>
</dbReference>
<dbReference type="AlphaFoldDB" id="A0A180BEJ7"/>
<feature type="domain" description="IstB-like ATP-binding" evidence="1">
    <location>
        <begin position="157"/>
        <end position="306"/>
    </location>
</feature>
<evidence type="ECO:0000313" key="6">
    <source>
        <dbReference type="Proteomes" id="UP000234212"/>
    </source>
</evidence>
<dbReference type="GO" id="GO:0005524">
    <property type="term" value="F:ATP binding"/>
    <property type="evidence" value="ECO:0007669"/>
    <property type="project" value="InterPro"/>
</dbReference>